<sequence>MPEPDLQMPHAPMLVIDTSCTPLFAGILDQDTNWLATEQQDGAALESLFPTVEKVVQDSGIPLESIRSFLYAEGPGSVLGLRLCAMAIETWSRLASEPTSLYAYNSLQLCALTLQMDYPKIRDFLLVSDWKKNAWNAAQCNAGQVGETTAISSDALATSAMPIFHLPQRKGWQAAPPQAQTVTYSPKRISDLLRQPGFLRPTKSVELYNTGVNTFQKWTADRHRSPANQ</sequence>
<dbReference type="Pfam" id="PF00814">
    <property type="entry name" value="TsaD"/>
    <property type="match status" value="1"/>
</dbReference>
<feature type="domain" description="Gcp-like" evidence="1">
    <location>
        <begin position="46"/>
        <end position="121"/>
    </location>
</feature>
<dbReference type="AlphaFoldDB" id="D5EIA8"/>
<keyword evidence="2" id="KW-0378">Hydrolase</keyword>
<proteinExistence type="predicted"/>
<name>D5EIA8_CORAD</name>
<evidence type="ECO:0000313" key="2">
    <source>
        <dbReference type="EMBL" id="ADE54174.1"/>
    </source>
</evidence>
<dbReference type="GO" id="GO:0006508">
    <property type="term" value="P:proteolysis"/>
    <property type="evidence" value="ECO:0007669"/>
    <property type="project" value="UniProtKB-KW"/>
</dbReference>
<dbReference type="Proteomes" id="UP000000925">
    <property type="component" value="Chromosome"/>
</dbReference>
<dbReference type="KEGG" id="caa:Caka_1153"/>
<keyword evidence="3" id="KW-1185">Reference proteome</keyword>
<dbReference type="Gene3D" id="3.30.420.40">
    <property type="match status" value="1"/>
</dbReference>
<dbReference type="RefSeq" id="WP_013042896.1">
    <property type="nucleotide sequence ID" value="NC_014008.1"/>
</dbReference>
<dbReference type="SUPFAM" id="SSF53067">
    <property type="entry name" value="Actin-like ATPase domain"/>
    <property type="match status" value="1"/>
</dbReference>
<evidence type="ECO:0000313" key="3">
    <source>
        <dbReference type="Proteomes" id="UP000000925"/>
    </source>
</evidence>
<dbReference type="STRING" id="583355.Caka_1153"/>
<dbReference type="HOGENOM" id="CLU_1254885_0_0_0"/>
<accession>D5EIA8</accession>
<gene>
    <name evidence="2" type="ordered locus">Caka_1153</name>
</gene>
<keyword evidence="2" id="KW-0645">Protease</keyword>
<protein>
    <submittedName>
        <fullName evidence="2">Peptidase M22 glycoprotease</fullName>
    </submittedName>
</protein>
<organism evidence="2 3">
    <name type="scientific">Coraliomargarita akajimensis (strain DSM 45221 / IAM 15411 / JCM 23193 / KCTC 12865 / 04OKA010-24)</name>
    <dbReference type="NCBI Taxonomy" id="583355"/>
    <lineage>
        <taxon>Bacteria</taxon>
        <taxon>Pseudomonadati</taxon>
        <taxon>Verrucomicrobiota</taxon>
        <taxon>Opitutia</taxon>
        <taxon>Puniceicoccales</taxon>
        <taxon>Coraliomargaritaceae</taxon>
        <taxon>Coraliomargarita</taxon>
    </lineage>
</organism>
<dbReference type="EMBL" id="CP001998">
    <property type="protein sequence ID" value="ADE54174.1"/>
    <property type="molecule type" value="Genomic_DNA"/>
</dbReference>
<dbReference type="GO" id="GO:0008233">
    <property type="term" value="F:peptidase activity"/>
    <property type="evidence" value="ECO:0007669"/>
    <property type="project" value="UniProtKB-KW"/>
</dbReference>
<dbReference type="InterPro" id="IPR043129">
    <property type="entry name" value="ATPase_NBD"/>
</dbReference>
<reference evidence="2 3" key="1">
    <citation type="journal article" date="2010" name="Stand. Genomic Sci.">
        <title>Complete genome sequence of Coraliomargarita akajimensis type strain (04OKA010-24).</title>
        <authorList>
            <person name="Mavromatis K."/>
            <person name="Abt B."/>
            <person name="Brambilla E."/>
            <person name="Lapidus A."/>
            <person name="Copeland A."/>
            <person name="Deshpande S."/>
            <person name="Nolan M."/>
            <person name="Lucas S."/>
            <person name="Tice H."/>
            <person name="Cheng J.F."/>
            <person name="Han C."/>
            <person name="Detter J.C."/>
            <person name="Woyke T."/>
            <person name="Goodwin L."/>
            <person name="Pitluck S."/>
            <person name="Held B."/>
            <person name="Brettin T."/>
            <person name="Tapia R."/>
            <person name="Ivanova N."/>
            <person name="Mikhailova N."/>
            <person name="Pati A."/>
            <person name="Liolios K."/>
            <person name="Chen A."/>
            <person name="Palaniappan K."/>
            <person name="Land M."/>
            <person name="Hauser L."/>
            <person name="Chang Y.J."/>
            <person name="Jeffries C.D."/>
            <person name="Rohde M."/>
            <person name="Goker M."/>
            <person name="Bristow J."/>
            <person name="Eisen J.A."/>
            <person name="Markowitz V."/>
            <person name="Hugenholtz P."/>
            <person name="Klenk H.P."/>
            <person name="Kyrpides N.C."/>
        </authorList>
    </citation>
    <scope>NUCLEOTIDE SEQUENCE [LARGE SCALE GENOMIC DNA]</scope>
    <source>
        <strain evidence="3">DSM 45221 / IAM 15411 / JCM 23193 / KCTC 12865</strain>
    </source>
</reference>
<dbReference type="InterPro" id="IPR000905">
    <property type="entry name" value="Gcp-like_dom"/>
</dbReference>
<dbReference type="eggNOG" id="COG1214">
    <property type="taxonomic scope" value="Bacteria"/>
</dbReference>
<evidence type="ECO:0000259" key="1">
    <source>
        <dbReference type="Pfam" id="PF00814"/>
    </source>
</evidence>